<dbReference type="OrthoDB" id="7069135at2"/>
<dbReference type="InterPro" id="IPR036680">
    <property type="entry name" value="SPOR-like_sf"/>
</dbReference>
<dbReference type="Gene3D" id="3.30.70.1070">
    <property type="entry name" value="Sporulation related repeat"/>
    <property type="match status" value="1"/>
</dbReference>
<dbReference type="PANTHER" id="PTHR38687">
    <property type="entry name" value="CELL DIVISION PROTEIN DEDD-RELATED"/>
    <property type="match status" value="1"/>
</dbReference>
<accession>A0A0F7JTW3</accession>
<feature type="region of interest" description="Disordered" evidence="1">
    <location>
        <begin position="24"/>
        <end position="83"/>
    </location>
</feature>
<proteinExistence type="predicted"/>
<dbReference type="PROSITE" id="PS51724">
    <property type="entry name" value="SPOR"/>
    <property type="match status" value="1"/>
</dbReference>
<dbReference type="InterPro" id="IPR052521">
    <property type="entry name" value="Cell_div_SPOR-domain"/>
</dbReference>
<evidence type="ECO:0000259" key="2">
    <source>
        <dbReference type="PROSITE" id="PS51724"/>
    </source>
</evidence>
<dbReference type="InterPro" id="IPR007730">
    <property type="entry name" value="SPOR-like_dom"/>
</dbReference>
<feature type="domain" description="SPOR" evidence="2">
    <location>
        <begin position="112"/>
        <end position="194"/>
    </location>
</feature>
<dbReference type="Proteomes" id="UP000034410">
    <property type="component" value="Chromosome"/>
</dbReference>
<dbReference type="KEGG" id="seds:AAY24_06070"/>
<evidence type="ECO:0000256" key="1">
    <source>
        <dbReference type="SAM" id="MobiDB-lite"/>
    </source>
</evidence>
<dbReference type="GO" id="GO:0030428">
    <property type="term" value="C:cell septum"/>
    <property type="evidence" value="ECO:0007669"/>
    <property type="project" value="TreeGrafter"/>
</dbReference>
<dbReference type="GO" id="GO:0042834">
    <property type="term" value="F:peptidoglycan binding"/>
    <property type="evidence" value="ECO:0007669"/>
    <property type="project" value="InterPro"/>
</dbReference>
<organism evidence="3 4">
    <name type="scientific">Sedimenticola thiotaurini</name>
    <dbReference type="NCBI Taxonomy" id="1543721"/>
    <lineage>
        <taxon>Bacteria</taxon>
        <taxon>Pseudomonadati</taxon>
        <taxon>Pseudomonadota</taxon>
        <taxon>Gammaproteobacteria</taxon>
        <taxon>Chromatiales</taxon>
        <taxon>Sedimenticolaceae</taxon>
        <taxon>Sedimenticola</taxon>
    </lineage>
</organism>
<dbReference type="EMBL" id="CP011412">
    <property type="protein sequence ID" value="AKH19986.1"/>
    <property type="molecule type" value="Genomic_DNA"/>
</dbReference>
<gene>
    <name evidence="3" type="ORF">AAY24_06070</name>
</gene>
<dbReference type="GO" id="GO:0032506">
    <property type="term" value="P:cytokinetic process"/>
    <property type="evidence" value="ECO:0007669"/>
    <property type="project" value="TreeGrafter"/>
</dbReference>
<sequence length="195" mass="21344">MLVSLVVIFVPMLLDDEPMVESGITETNIPPKPAQDFSSRVIPAEDEELSIPPLSQRPEIVPLTPPPAPAPTPETPEPTAPVEQTAVPTVAENKAPPVQAPPVEKPQPVQPREGLAAWVIQVGSFSNRENAEKLVETIRNMKYAAFMEQAAVDGKTLFRVMVGPEVDRKLADQMLVKLNKDIKSLDLKGRVRSYP</sequence>
<dbReference type="AlphaFoldDB" id="A0A0F7JTW3"/>
<reference evidence="3 4" key="1">
    <citation type="journal article" date="2015" name="Genome Announc.">
        <title>Complete Genome Sequence of Sedimenticola thiotaurini Strain SIP-G1, a Polyphosphate- and Polyhydroxyalkanoate-Accumulating Sulfur-Oxidizing Gammaproteobacterium Isolated from Salt Marsh Sediments.</title>
        <authorList>
            <person name="Flood B.E."/>
            <person name="Jones D.S."/>
            <person name="Bailey J.V."/>
        </authorList>
    </citation>
    <scope>NUCLEOTIDE SEQUENCE [LARGE SCALE GENOMIC DNA]</scope>
    <source>
        <strain evidence="3 4">SIP-G1</strain>
    </source>
</reference>
<feature type="compositionally biased region" description="Pro residues" evidence="1">
    <location>
        <begin position="63"/>
        <end position="79"/>
    </location>
</feature>
<dbReference type="Pfam" id="PF05036">
    <property type="entry name" value="SPOR"/>
    <property type="match status" value="1"/>
</dbReference>
<dbReference type="PANTHER" id="PTHR38687:SF1">
    <property type="entry name" value="CELL DIVISION PROTEIN DEDD"/>
    <property type="match status" value="1"/>
</dbReference>
<keyword evidence="4" id="KW-1185">Reference proteome</keyword>
<protein>
    <recommendedName>
        <fullName evidence="2">SPOR domain-containing protein</fullName>
    </recommendedName>
</protein>
<evidence type="ECO:0000313" key="4">
    <source>
        <dbReference type="Proteomes" id="UP000034410"/>
    </source>
</evidence>
<name>A0A0F7JTW3_9GAMM</name>
<evidence type="ECO:0000313" key="3">
    <source>
        <dbReference type="EMBL" id="AKH19986.1"/>
    </source>
</evidence>
<dbReference type="SUPFAM" id="SSF110997">
    <property type="entry name" value="Sporulation related repeat"/>
    <property type="match status" value="1"/>
</dbReference>
<dbReference type="GO" id="GO:0032153">
    <property type="term" value="C:cell division site"/>
    <property type="evidence" value="ECO:0007669"/>
    <property type="project" value="TreeGrafter"/>
</dbReference>